<dbReference type="SFLD" id="SFLDG01162">
    <property type="entry name" value="I"/>
    <property type="match status" value="1"/>
</dbReference>
<sequence length="687" mass="75486">MATGAIDTITKGYPAPGLRNTERFITAHGADGKGYFQTSDHGDHHRVMGEKQAVMNILYSTQDTPVDLNDDVDIKFAKENEPGLNIPNGSVVRMMDFGPGLESIPHGVITIDYGVVLEGEFRLTLDSGESRILRRGDVLVQRATSHKWENISGGGTECGRMLFVLLGCKDVVVGGKKIDADLGALEKEYAREEKAVGVNGGSEKALQPNGHSAVNGDSAVNGNSAPNGAGKTSGVGFEETSRAVNGNTANGNAAPNIANSLSTKTTSLWTMTSRWLPSRSADLDYWWQLTGPHMASLFSEAGYSIHESYEAMVFYYHVIVPRLGPRLPPGGTPKWKSLLTVDGTPIEYSWKWNTKDGAPDVRYTMEPIGPFAGTILDPLNQESTKELLYQLGQVMPSLDLKWFRHFADVFFSPDKEAYATQTEGQLVSTMSLAFEFLKQGLSVKAYFGPKKIGQMNGPPPMDVWAGAIKGAAPESATMDGVVRFCQTDPEGALLQPFMLAIDCVEPSRSRLKLYVQTPHTSFDSVRRIMTMGGQIQGVDRGLAELEELIRLVLDLPPDFPPGQPLPATQGYSVNHFEEDQHLVEGYMYYFDIAPGSPLPDIKFYLPTRRYGKDDRSIARGLTKWMEDRGRGRFSEGYMRVLEGLAGHRSLEERVGLQTYVSCCFQKGTLSMTTYMSPEVFDPQRAGK</sequence>
<dbReference type="Proteomes" id="UP000578531">
    <property type="component" value="Unassembled WGS sequence"/>
</dbReference>
<dbReference type="EMBL" id="JACCJC010000074">
    <property type="protein sequence ID" value="KAF6228774.1"/>
    <property type="molecule type" value="Genomic_DNA"/>
</dbReference>
<dbReference type="AlphaFoldDB" id="A0A8H6CST2"/>
<dbReference type="NCBIfam" id="TIGR03429">
    <property type="entry name" value="arom_pren_DMATS"/>
    <property type="match status" value="1"/>
</dbReference>
<reference evidence="4 5" key="1">
    <citation type="journal article" date="2020" name="Genomics">
        <title>Complete, high-quality genomes from long-read metagenomic sequencing of two wolf lichen thalli reveals enigmatic genome architecture.</title>
        <authorList>
            <person name="McKenzie S.K."/>
            <person name="Walston R.F."/>
            <person name="Allen J.L."/>
        </authorList>
    </citation>
    <scope>NUCLEOTIDE SEQUENCE [LARGE SCALE GENOMIC DNA]</scope>
    <source>
        <strain evidence="4">WasteWater2</strain>
    </source>
</reference>
<comment type="similarity">
    <text evidence="1">Belongs to the tryptophan dimethylallyltransferase family.</text>
</comment>
<dbReference type="InterPro" id="IPR017795">
    <property type="entry name" value="ABBA_NscD-like"/>
</dbReference>
<name>A0A8H6CST2_9LECA</name>
<dbReference type="PANTHER" id="PTHR40627">
    <property type="entry name" value="INDOLE PRENYLTRANSFERASE TDIB-RELATED"/>
    <property type="match status" value="1"/>
</dbReference>
<dbReference type="GeneID" id="59293263"/>
<feature type="region of interest" description="Disordered" evidence="3">
    <location>
        <begin position="199"/>
        <end position="236"/>
    </location>
</feature>
<dbReference type="Gene3D" id="2.60.120.10">
    <property type="entry name" value="Jelly Rolls"/>
    <property type="match status" value="1"/>
</dbReference>
<dbReference type="InterPro" id="IPR014710">
    <property type="entry name" value="RmlC-like_jellyroll"/>
</dbReference>
<dbReference type="RefSeq" id="XP_037159589.1">
    <property type="nucleotide sequence ID" value="XM_037313501.1"/>
</dbReference>
<dbReference type="InterPro" id="IPR011051">
    <property type="entry name" value="RmlC_Cupin_sf"/>
</dbReference>
<proteinExistence type="inferred from homology"/>
<evidence type="ECO:0000256" key="3">
    <source>
        <dbReference type="SAM" id="MobiDB-lite"/>
    </source>
</evidence>
<dbReference type="CDD" id="cd02231">
    <property type="entry name" value="cupin_BLL6423-like"/>
    <property type="match status" value="1"/>
</dbReference>
<dbReference type="Pfam" id="PF11991">
    <property type="entry name" value="Trp_DMAT"/>
    <property type="match status" value="1"/>
</dbReference>
<dbReference type="SUPFAM" id="SSF51182">
    <property type="entry name" value="RmlC-like cupins"/>
    <property type="match status" value="1"/>
</dbReference>
<dbReference type="OrthoDB" id="3354387at2759"/>
<dbReference type="InterPro" id="IPR033964">
    <property type="entry name" value="ABBA"/>
</dbReference>
<dbReference type="PANTHER" id="PTHR40627:SF4">
    <property type="entry name" value="PRENYLTRANSFERASE ASQH1-RELATED"/>
    <property type="match status" value="1"/>
</dbReference>
<evidence type="ECO:0000313" key="5">
    <source>
        <dbReference type="Proteomes" id="UP000578531"/>
    </source>
</evidence>
<keyword evidence="5" id="KW-1185">Reference proteome</keyword>
<dbReference type="GO" id="GO:0009820">
    <property type="term" value="P:alkaloid metabolic process"/>
    <property type="evidence" value="ECO:0007669"/>
    <property type="project" value="InterPro"/>
</dbReference>
<dbReference type="CDD" id="cd13929">
    <property type="entry name" value="PT-DMATS_CymD"/>
    <property type="match status" value="1"/>
</dbReference>
<comment type="caution">
    <text evidence="4">The sequence shown here is derived from an EMBL/GenBank/DDBJ whole genome shotgun (WGS) entry which is preliminary data.</text>
</comment>
<dbReference type="GO" id="GO:0004659">
    <property type="term" value="F:prenyltransferase activity"/>
    <property type="evidence" value="ECO:0007669"/>
    <property type="project" value="TreeGrafter"/>
</dbReference>
<accession>A0A8H6CST2</accession>
<evidence type="ECO:0000256" key="2">
    <source>
        <dbReference type="ARBA" id="ARBA00022679"/>
    </source>
</evidence>
<dbReference type="SFLD" id="SFLDS00036">
    <property type="entry name" value="Aromatic_Prenyltransferase"/>
    <property type="match status" value="1"/>
</dbReference>
<organism evidence="4 5">
    <name type="scientific">Letharia columbiana</name>
    <dbReference type="NCBI Taxonomy" id="112416"/>
    <lineage>
        <taxon>Eukaryota</taxon>
        <taxon>Fungi</taxon>
        <taxon>Dikarya</taxon>
        <taxon>Ascomycota</taxon>
        <taxon>Pezizomycotina</taxon>
        <taxon>Lecanoromycetes</taxon>
        <taxon>OSLEUM clade</taxon>
        <taxon>Lecanoromycetidae</taxon>
        <taxon>Lecanorales</taxon>
        <taxon>Lecanorineae</taxon>
        <taxon>Parmeliaceae</taxon>
        <taxon>Letharia</taxon>
    </lineage>
</organism>
<gene>
    <name evidence="4" type="ORF">HO173_011621</name>
</gene>
<evidence type="ECO:0000313" key="4">
    <source>
        <dbReference type="EMBL" id="KAF6228774.1"/>
    </source>
</evidence>
<protein>
    <submittedName>
        <fullName evidence="4">Uncharacterized protein</fullName>
    </submittedName>
</protein>
<evidence type="ECO:0000256" key="1">
    <source>
        <dbReference type="ARBA" id="ARBA00010209"/>
    </source>
</evidence>
<keyword evidence="2" id="KW-0808">Transferase</keyword>